<keyword evidence="2" id="KW-1133">Transmembrane helix</keyword>
<evidence type="ECO:0000256" key="1">
    <source>
        <dbReference type="SAM" id="MobiDB-lite"/>
    </source>
</evidence>
<feature type="compositionally biased region" description="Basic and acidic residues" evidence="1">
    <location>
        <begin position="36"/>
        <end position="119"/>
    </location>
</feature>
<sequence>MSSSPKYSKGNKGKDDKNGKNDKDPLTTSNLISHHSSQEKDALEEKIEALKSGDKFKEDTTENNKFGDKCSKSHKGQEKDADKIEALKSGDKLKEDTKENNRSTKNQDDDGEPVKQENAKKMSKMLETLDSKLSKHPIAFHFLAFFMQCILAVIASINVKVKPDTGVKKAVFEIERENLQVHKIEKVGERLYLGALALKNATFIFYIITIDVHNEVYNKV</sequence>
<comment type="caution">
    <text evidence="3">The sequence shown here is derived from an EMBL/GenBank/DDBJ whole genome shotgun (WGS) entry which is preliminary data.</text>
</comment>
<protein>
    <submittedName>
        <fullName evidence="3">27304_t:CDS:1</fullName>
    </submittedName>
</protein>
<reference evidence="3" key="1">
    <citation type="submission" date="2021-06" db="EMBL/GenBank/DDBJ databases">
        <authorList>
            <person name="Kallberg Y."/>
            <person name="Tangrot J."/>
            <person name="Rosling A."/>
        </authorList>
    </citation>
    <scope>NUCLEOTIDE SEQUENCE</scope>
    <source>
        <strain evidence="3">MA453B</strain>
    </source>
</reference>
<keyword evidence="2" id="KW-0812">Transmembrane</keyword>
<evidence type="ECO:0000313" key="4">
    <source>
        <dbReference type="Proteomes" id="UP000789405"/>
    </source>
</evidence>
<gene>
    <name evidence="3" type="ORF">DERYTH_LOCUS2664</name>
</gene>
<feature type="compositionally biased region" description="Polar residues" evidence="1">
    <location>
        <begin position="26"/>
        <end position="35"/>
    </location>
</feature>
<feature type="region of interest" description="Disordered" evidence="1">
    <location>
        <begin position="1"/>
        <end position="119"/>
    </location>
</feature>
<organism evidence="3 4">
    <name type="scientific">Dentiscutata erythropus</name>
    <dbReference type="NCBI Taxonomy" id="1348616"/>
    <lineage>
        <taxon>Eukaryota</taxon>
        <taxon>Fungi</taxon>
        <taxon>Fungi incertae sedis</taxon>
        <taxon>Mucoromycota</taxon>
        <taxon>Glomeromycotina</taxon>
        <taxon>Glomeromycetes</taxon>
        <taxon>Diversisporales</taxon>
        <taxon>Gigasporaceae</taxon>
        <taxon>Dentiscutata</taxon>
    </lineage>
</organism>
<feature type="compositionally biased region" description="Basic and acidic residues" evidence="1">
    <location>
        <begin position="12"/>
        <end position="25"/>
    </location>
</feature>
<keyword evidence="2" id="KW-0472">Membrane</keyword>
<dbReference type="AlphaFoldDB" id="A0A9N8ZHQ2"/>
<proteinExistence type="predicted"/>
<accession>A0A9N8ZHQ2</accession>
<evidence type="ECO:0000256" key="2">
    <source>
        <dbReference type="SAM" id="Phobius"/>
    </source>
</evidence>
<keyword evidence="4" id="KW-1185">Reference proteome</keyword>
<name>A0A9N8ZHQ2_9GLOM</name>
<dbReference type="Proteomes" id="UP000789405">
    <property type="component" value="Unassembled WGS sequence"/>
</dbReference>
<feature type="transmembrane region" description="Helical" evidence="2">
    <location>
        <begin position="138"/>
        <end position="159"/>
    </location>
</feature>
<evidence type="ECO:0000313" key="3">
    <source>
        <dbReference type="EMBL" id="CAG8496200.1"/>
    </source>
</evidence>
<dbReference type="EMBL" id="CAJVPY010000869">
    <property type="protein sequence ID" value="CAG8496200.1"/>
    <property type="molecule type" value="Genomic_DNA"/>
</dbReference>
<feature type="transmembrane region" description="Helical" evidence="2">
    <location>
        <begin position="191"/>
        <end position="210"/>
    </location>
</feature>